<dbReference type="PANTHER" id="PTHR14773:SF0">
    <property type="entry name" value="WD REPEAT-CONTAINING PROTEIN 76"/>
    <property type="match status" value="1"/>
</dbReference>
<dbReference type="PANTHER" id="PTHR14773">
    <property type="entry name" value="WD REPEAT-CONTAINING PROTEIN 76"/>
    <property type="match status" value="1"/>
</dbReference>
<keyword evidence="3" id="KW-0677">Repeat</keyword>
<reference evidence="8 9" key="1">
    <citation type="submission" date="2024-10" db="EMBL/GenBank/DDBJ databases">
        <title>Updated reference genomes for cyclostephanoid diatoms.</title>
        <authorList>
            <person name="Roberts W.R."/>
            <person name="Alverson A.J."/>
        </authorList>
    </citation>
    <scope>NUCLEOTIDE SEQUENCE [LARGE SCALE GENOMIC DNA]</scope>
    <source>
        <strain evidence="8 9">AJA010-31</strain>
    </source>
</reference>
<evidence type="ECO:0000256" key="7">
    <source>
        <dbReference type="SAM" id="MobiDB-lite"/>
    </source>
</evidence>
<evidence type="ECO:0000256" key="6">
    <source>
        <dbReference type="PROSITE-ProRule" id="PRU00221"/>
    </source>
</evidence>
<gene>
    <name evidence="8" type="ORF">ACHAWO_010264</name>
</gene>
<feature type="repeat" description="WD" evidence="6">
    <location>
        <begin position="295"/>
        <end position="329"/>
    </location>
</feature>
<evidence type="ECO:0000256" key="2">
    <source>
        <dbReference type="ARBA" id="ARBA00022574"/>
    </source>
</evidence>
<dbReference type="SUPFAM" id="SSF50978">
    <property type="entry name" value="WD40 repeat-like"/>
    <property type="match status" value="1"/>
</dbReference>
<accession>A0ABD3PA34</accession>
<evidence type="ECO:0000256" key="5">
    <source>
        <dbReference type="ARBA" id="ARBA00023125"/>
    </source>
</evidence>
<feature type="compositionally biased region" description="Low complexity" evidence="7">
    <location>
        <begin position="9"/>
        <end position="24"/>
    </location>
</feature>
<evidence type="ECO:0000313" key="9">
    <source>
        <dbReference type="Proteomes" id="UP001530400"/>
    </source>
</evidence>
<feature type="repeat" description="WD" evidence="6">
    <location>
        <begin position="409"/>
        <end position="443"/>
    </location>
</feature>
<dbReference type="PROSITE" id="PS50082">
    <property type="entry name" value="WD_REPEATS_2"/>
    <property type="match status" value="2"/>
</dbReference>
<dbReference type="Proteomes" id="UP001530400">
    <property type="component" value="Unassembled WGS sequence"/>
</dbReference>
<comment type="caution">
    <text evidence="8">The sequence shown here is derived from an EMBL/GenBank/DDBJ whole genome shotgun (WGS) entry which is preliminary data.</text>
</comment>
<evidence type="ECO:0000313" key="8">
    <source>
        <dbReference type="EMBL" id="KAL3784990.1"/>
    </source>
</evidence>
<dbReference type="GO" id="GO:0003677">
    <property type="term" value="F:DNA binding"/>
    <property type="evidence" value="ECO:0007669"/>
    <property type="project" value="UniProtKB-KW"/>
</dbReference>
<dbReference type="Pfam" id="PF00400">
    <property type="entry name" value="WD40"/>
    <property type="match status" value="2"/>
</dbReference>
<evidence type="ECO:0000256" key="4">
    <source>
        <dbReference type="ARBA" id="ARBA00022763"/>
    </source>
</evidence>
<dbReference type="PROSITE" id="PS00678">
    <property type="entry name" value="WD_REPEATS_1"/>
    <property type="match status" value="1"/>
</dbReference>
<keyword evidence="5" id="KW-0238">DNA-binding</keyword>
<dbReference type="InterPro" id="IPR015943">
    <property type="entry name" value="WD40/YVTN_repeat-like_dom_sf"/>
</dbReference>
<keyword evidence="4" id="KW-0227">DNA damage</keyword>
<dbReference type="InterPro" id="IPR001680">
    <property type="entry name" value="WD40_rpt"/>
</dbReference>
<dbReference type="Gene3D" id="2.130.10.10">
    <property type="entry name" value="YVTN repeat-like/Quinoprotein amine dehydrogenase"/>
    <property type="match status" value="1"/>
</dbReference>
<feature type="region of interest" description="Disordered" evidence="7">
    <location>
        <begin position="1"/>
        <end position="38"/>
    </location>
</feature>
<sequence>MSTRRSTRSTRSTAASADSTMSPAVKEMVSNEETEEEAPKAFTFDNVTFYATYAEMVAAKRQRNQNMLISSGLLDAKAAVDASAAASRATASSRGIKRSSTKEVVNLPRRKSGRLAGQTAPNLYVEDESGGRIVTSGIDNEEAVDYEPQHYKDRINDGSPLSIEQAVNNCESKWINDDGTTLVSTNQFVDTLNNVVQSYKPSRNASPTTVTHNLQRDVDALSLDDEANVSKVVPDRIYSVACHPSTSHLVVCAGDKQGYLGLWNVDQYSPEKDTTTEGTVNKKGKISSTDGVHLFKPHSRPISTLAWNESGSKLLSCSYDGTVRAFDVEKQVFQEIFATYDDSEMFKDKIGYGLDNGYKSWVQCMELDRKHGSDGDCFFLSTSEGTVMHIDLRTKGEVTFDQALSEKKINTVSLHPNGFTMATAGLDTTVKLWDVRKLKTSTKIPNPVATQNAGKSVNSAFFSPSGKRIITTTMSNTLDILEDAHLASGLITKPASRIRHDNHTGRWLCTFMARWHPSTSEECFVVGSMQQPRTVEVFSGDGKLIRGIQGDSLTAVASRCCFHPNADRLIVVGGNSSGRVTVAHYTLFSDQNKTTKKTIKEKGTLDNHAQTLAFFYFPSWREIRLSKSVSSSGGFIIVASNTGRHLMSYVSNGSSFDTFTLVYASKCSNDSCSNAYDKTRDGRSVAMIAKPSATCLDELR</sequence>
<dbReference type="AlphaFoldDB" id="A0ABD3PA34"/>
<dbReference type="GO" id="GO:0006974">
    <property type="term" value="P:DNA damage response"/>
    <property type="evidence" value="ECO:0007669"/>
    <property type="project" value="UniProtKB-KW"/>
</dbReference>
<dbReference type="InterPro" id="IPR050853">
    <property type="entry name" value="WD_repeat_DNA-damage-binding"/>
</dbReference>
<proteinExistence type="inferred from homology"/>
<evidence type="ECO:0008006" key="10">
    <source>
        <dbReference type="Google" id="ProtNLM"/>
    </source>
</evidence>
<dbReference type="SMART" id="SM00320">
    <property type="entry name" value="WD40"/>
    <property type="match status" value="5"/>
</dbReference>
<evidence type="ECO:0000256" key="1">
    <source>
        <dbReference type="ARBA" id="ARBA00005434"/>
    </source>
</evidence>
<comment type="similarity">
    <text evidence="1">Belongs to the WD repeat DDB2/WDR76 family.</text>
</comment>
<organism evidence="8 9">
    <name type="scientific">Cyclotella atomus</name>
    <dbReference type="NCBI Taxonomy" id="382360"/>
    <lineage>
        <taxon>Eukaryota</taxon>
        <taxon>Sar</taxon>
        <taxon>Stramenopiles</taxon>
        <taxon>Ochrophyta</taxon>
        <taxon>Bacillariophyta</taxon>
        <taxon>Coscinodiscophyceae</taxon>
        <taxon>Thalassiosirophycidae</taxon>
        <taxon>Stephanodiscales</taxon>
        <taxon>Stephanodiscaceae</taxon>
        <taxon>Cyclotella</taxon>
    </lineage>
</organism>
<dbReference type="InterPro" id="IPR019775">
    <property type="entry name" value="WD40_repeat_CS"/>
</dbReference>
<protein>
    <recommendedName>
        <fullName evidence="10">WD repeat-containing protein 76</fullName>
    </recommendedName>
</protein>
<dbReference type="InterPro" id="IPR036322">
    <property type="entry name" value="WD40_repeat_dom_sf"/>
</dbReference>
<evidence type="ECO:0000256" key="3">
    <source>
        <dbReference type="ARBA" id="ARBA00022737"/>
    </source>
</evidence>
<keyword evidence="9" id="KW-1185">Reference proteome</keyword>
<dbReference type="PROSITE" id="PS50294">
    <property type="entry name" value="WD_REPEATS_REGION"/>
    <property type="match status" value="2"/>
</dbReference>
<dbReference type="EMBL" id="JALLPJ020000708">
    <property type="protein sequence ID" value="KAL3784990.1"/>
    <property type="molecule type" value="Genomic_DNA"/>
</dbReference>
<name>A0ABD3PA34_9STRA</name>
<keyword evidence="2 6" id="KW-0853">WD repeat</keyword>